<proteinExistence type="predicted"/>
<accession>A0A2G9U087</accession>
<gene>
    <name evidence="2" type="ORF">TELCIR_14808</name>
</gene>
<dbReference type="AlphaFoldDB" id="A0A2G9U087"/>
<evidence type="ECO:0000256" key="1">
    <source>
        <dbReference type="SAM" id="MobiDB-lite"/>
    </source>
</evidence>
<reference evidence="2 3" key="1">
    <citation type="submission" date="2015-09" db="EMBL/GenBank/DDBJ databases">
        <title>Draft genome of the parasitic nematode Teladorsagia circumcincta isolate WARC Sus (inbred).</title>
        <authorList>
            <person name="Mitreva M."/>
        </authorList>
    </citation>
    <scope>NUCLEOTIDE SEQUENCE [LARGE SCALE GENOMIC DNA]</scope>
    <source>
        <strain evidence="2 3">S</strain>
    </source>
</reference>
<dbReference type="EMBL" id="KZ350743">
    <property type="protein sequence ID" value="PIO63587.1"/>
    <property type="molecule type" value="Genomic_DNA"/>
</dbReference>
<feature type="compositionally biased region" description="Basic and acidic residues" evidence="1">
    <location>
        <begin position="13"/>
        <end position="33"/>
    </location>
</feature>
<name>A0A2G9U087_TELCI</name>
<evidence type="ECO:0000313" key="2">
    <source>
        <dbReference type="EMBL" id="PIO63587.1"/>
    </source>
</evidence>
<evidence type="ECO:0000313" key="3">
    <source>
        <dbReference type="Proteomes" id="UP000230423"/>
    </source>
</evidence>
<dbReference type="Proteomes" id="UP000230423">
    <property type="component" value="Unassembled WGS sequence"/>
</dbReference>
<sequence>MIITTQPGAGDEAVNKADNEAEREEQNEVRDENAQSQEEIGDEHSEYTDKAEELQRFSSRNSAGATIPELGTLSQLDGVMVEQVRSPYLEILFSHSCRQITGVIVTRFVFAPRRNL</sequence>
<feature type="compositionally biased region" description="Basic and acidic residues" evidence="1">
    <location>
        <begin position="42"/>
        <end position="55"/>
    </location>
</feature>
<protein>
    <submittedName>
        <fullName evidence="2">Uncharacterized protein</fullName>
    </submittedName>
</protein>
<organism evidence="2 3">
    <name type="scientific">Teladorsagia circumcincta</name>
    <name type="common">Brown stomach worm</name>
    <name type="synonym">Ostertagia circumcincta</name>
    <dbReference type="NCBI Taxonomy" id="45464"/>
    <lineage>
        <taxon>Eukaryota</taxon>
        <taxon>Metazoa</taxon>
        <taxon>Ecdysozoa</taxon>
        <taxon>Nematoda</taxon>
        <taxon>Chromadorea</taxon>
        <taxon>Rhabditida</taxon>
        <taxon>Rhabditina</taxon>
        <taxon>Rhabditomorpha</taxon>
        <taxon>Strongyloidea</taxon>
        <taxon>Trichostrongylidae</taxon>
        <taxon>Teladorsagia</taxon>
    </lineage>
</organism>
<keyword evidence="3" id="KW-1185">Reference proteome</keyword>
<feature type="region of interest" description="Disordered" evidence="1">
    <location>
        <begin position="1"/>
        <end position="65"/>
    </location>
</feature>